<name>A0A644WA26_9ZZZZ</name>
<evidence type="ECO:0000313" key="1">
    <source>
        <dbReference type="EMBL" id="MPM00439.1"/>
    </source>
</evidence>
<comment type="caution">
    <text evidence="1">The sequence shown here is derived from an EMBL/GenBank/DDBJ whole genome shotgun (WGS) entry which is preliminary data.</text>
</comment>
<organism evidence="1">
    <name type="scientific">bioreactor metagenome</name>
    <dbReference type="NCBI Taxonomy" id="1076179"/>
    <lineage>
        <taxon>unclassified sequences</taxon>
        <taxon>metagenomes</taxon>
        <taxon>ecological metagenomes</taxon>
    </lineage>
</organism>
<proteinExistence type="predicted"/>
<accession>A0A644WA26</accession>
<dbReference type="AlphaFoldDB" id="A0A644WA26"/>
<gene>
    <name evidence="1" type="ORF">SDC9_46663</name>
</gene>
<sequence>MEYLKSVDKVKLNIQAITSDPDWNKKQKSYREYCMSHADDVFIVVTDSKFGNEPSIVCLTNNGVDSGWYFYIGDLIEVKENPSLLEG</sequence>
<dbReference type="EMBL" id="VSSQ01000730">
    <property type="protein sequence ID" value="MPM00439.1"/>
    <property type="molecule type" value="Genomic_DNA"/>
</dbReference>
<reference evidence="1" key="1">
    <citation type="submission" date="2019-08" db="EMBL/GenBank/DDBJ databases">
        <authorList>
            <person name="Kucharzyk K."/>
            <person name="Murdoch R.W."/>
            <person name="Higgins S."/>
            <person name="Loffler F."/>
        </authorList>
    </citation>
    <scope>NUCLEOTIDE SEQUENCE</scope>
</reference>
<protein>
    <submittedName>
        <fullName evidence="1">Uncharacterized protein</fullName>
    </submittedName>
</protein>